<dbReference type="EMBL" id="UINC01128291">
    <property type="protein sequence ID" value="SVD07949.1"/>
    <property type="molecule type" value="Genomic_DNA"/>
</dbReference>
<organism evidence="2">
    <name type="scientific">marine metagenome</name>
    <dbReference type="NCBI Taxonomy" id="408172"/>
    <lineage>
        <taxon>unclassified sequences</taxon>
        <taxon>metagenomes</taxon>
        <taxon>ecological metagenomes</taxon>
    </lineage>
</organism>
<reference evidence="2" key="1">
    <citation type="submission" date="2018-05" db="EMBL/GenBank/DDBJ databases">
        <authorList>
            <person name="Lanie J.A."/>
            <person name="Ng W.-L."/>
            <person name="Kazmierczak K.M."/>
            <person name="Andrzejewski T.M."/>
            <person name="Davidsen T.M."/>
            <person name="Wayne K.J."/>
            <person name="Tettelin H."/>
            <person name="Glass J.I."/>
            <person name="Rusch D."/>
            <person name="Podicherti R."/>
            <person name="Tsui H.-C.T."/>
            <person name="Winkler M.E."/>
        </authorList>
    </citation>
    <scope>NUCLEOTIDE SEQUENCE</scope>
</reference>
<gene>
    <name evidence="2" type="ORF">METZ01_LOCUS360803</name>
</gene>
<proteinExistence type="predicted"/>
<feature type="region of interest" description="Disordered" evidence="1">
    <location>
        <begin position="50"/>
        <end position="81"/>
    </location>
</feature>
<dbReference type="AlphaFoldDB" id="A0A382SDL5"/>
<protein>
    <submittedName>
        <fullName evidence="2">Uncharacterized protein</fullName>
    </submittedName>
</protein>
<feature type="compositionally biased region" description="Basic and acidic residues" evidence="1">
    <location>
        <begin position="50"/>
        <end position="61"/>
    </location>
</feature>
<evidence type="ECO:0000256" key="1">
    <source>
        <dbReference type="SAM" id="MobiDB-lite"/>
    </source>
</evidence>
<sequence>VEWTTDEVHEELEIAGVKLRQGRLLGPLMKRAQKAGMVEPVVCLLCHRQETRPSSRPERHAGPQYMWRSTTSGYASGPREGMYDDTFWENVERQIKQGKGE</sequence>
<evidence type="ECO:0000313" key="2">
    <source>
        <dbReference type="EMBL" id="SVD07949.1"/>
    </source>
</evidence>
<accession>A0A382SDL5</accession>
<feature type="non-terminal residue" evidence="2">
    <location>
        <position position="1"/>
    </location>
</feature>
<name>A0A382SDL5_9ZZZZ</name>